<dbReference type="GO" id="GO:0042157">
    <property type="term" value="P:lipoprotein metabolic process"/>
    <property type="evidence" value="ECO:0007669"/>
    <property type="project" value="TreeGrafter"/>
</dbReference>
<keyword evidence="7" id="KW-1185">Reference proteome</keyword>
<dbReference type="AlphaFoldDB" id="A0A814LPG9"/>
<dbReference type="InterPro" id="IPR045811">
    <property type="entry name" value="MTP_lip-bd"/>
</dbReference>
<dbReference type="GO" id="GO:0016323">
    <property type="term" value="C:basolateral plasma membrane"/>
    <property type="evidence" value="ECO:0007669"/>
    <property type="project" value="TreeGrafter"/>
</dbReference>
<evidence type="ECO:0000259" key="5">
    <source>
        <dbReference type="Pfam" id="PF19444"/>
    </source>
</evidence>
<evidence type="ECO:0000256" key="4">
    <source>
        <dbReference type="ARBA" id="ARBA00022824"/>
    </source>
</evidence>
<organism evidence="6 7">
    <name type="scientific">Brachionus calyciflorus</name>
    <dbReference type="NCBI Taxonomy" id="104777"/>
    <lineage>
        <taxon>Eukaryota</taxon>
        <taxon>Metazoa</taxon>
        <taxon>Spiralia</taxon>
        <taxon>Gnathifera</taxon>
        <taxon>Rotifera</taxon>
        <taxon>Eurotatoria</taxon>
        <taxon>Monogononta</taxon>
        <taxon>Pseudotrocha</taxon>
        <taxon>Ploima</taxon>
        <taxon>Brachionidae</taxon>
        <taxon>Brachionus</taxon>
    </lineage>
</organism>
<sequence length="812" mass="93243">QPPKLNETVSYSARSNLKLVKIEDGFILKIEKYDNNLGYSEQTIKNILSYPVRFELTNNGSVKDLIYTDENDSYGSIIVKKSLINLFNYDILNKKQDTLYGTCDVTSQILTQNSNLFEIKKHFFNCDKNNELKGEFKRKEKVLNSLIERNITIETSVSNNKILNSSSYETIKNYIEFNPKSHTFIQIKNVLRLISEENSVKSETSPNRQRELNSLNQELINYDLKIKGLTYDSEKKLQIDRTFEKSLKVFGKKFRLGSLETSEKFLDTIKLIQVYTDQKVLDNTLKNLIGKQKLGKFILETYTASQSSSALNSIGRALGIFDLETDRILDEKESNALDDFLFSSALTCRKNSKTQKLIEKIYQNYLKITSYDIKEKSLLALGAVTTDLEEFLYILTKELTSCRSEQCRIKILESAKNTKSQKIENIVIGLKSNCTHQKNVCLFAVKALGDLDIKNETLSLELLEIFNSDQYPIDLRIEALNTLFIKFPKFFTDSNLLSDILITIKSEIKKNLKSNEFITYVRKFLFNKLGLNENLLRDLKINLFDILVQNGASNSVTSVLKKFPSGFLGYNMNQLMSDGGFFKSLDFSVFFQGDSYKLEFIKFEIYGHNLNFMSTKVKGAKKDPVISLHLSLMGQKLKIVELFRGYSSMLSFMWSLPTVPTSLFNLNFLINDQNEYFFLSNGLSLRIENLASLGINLEGITEISLWSQYAKVNVKTLASLVNNQKLSLISDMKILNQIESNFKTQFLVNFEMNTNFGSNPYKVCVKMSQDKFYLKEAIKVLNSQFKVIKEISKKLPIQALSFMFSREAVKFC</sequence>
<keyword evidence="4" id="KW-0256">Endoplasmic reticulum</keyword>
<accession>A0A814LPG9</accession>
<dbReference type="GO" id="GO:0005783">
    <property type="term" value="C:endoplasmic reticulum"/>
    <property type="evidence" value="ECO:0007669"/>
    <property type="project" value="UniProtKB-SubCell"/>
</dbReference>
<dbReference type="InterPro" id="IPR015819">
    <property type="entry name" value="Lipid_transp_b-sht_shell"/>
</dbReference>
<dbReference type="InterPro" id="IPR015816">
    <property type="entry name" value="Vitellinogen_b-sht_N"/>
</dbReference>
<dbReference type="InterPro" id="IPR039988">
    <property type="entry name" value="MTTP"/>
</dbReference>
<keyword evidence="3" id="KW-0732">Signal</keyword>
<evidence type="ECO:0000256" key="2">
    <source>
        <dbReference type="ARBA" id="ARBA00022448"/>
    </source>
</evidence>
<dbReference type="Proteomes" id="UP000663879">
    <property type="component" value="Unassembled WGS sequence"/>
</dbReference>
<protein>
    <recommendedName>
        <fullName evidence="5">MTP large subunit lipid-binding domain-containing protein</fullName>
    </recommendedName>
</protein>
<comment type="caution">
    <text evidence="6">The sequence shown here is derived from an EMBL/GenBank/DDBJ whole genome shotgun (WGS) entry which is preliminary data.</text>
</comment>
<feature type="domain" description="MTP large subunit lipid-binding" evidence="5">
    <location>
        <begin position="535"/>
        <end position="812"/>
    </location>
</feature>
<dbReference type="Pfam" id="PF19444">
    <property type="entry name" value="MTP_lip_bd"/>
    <property type="match status" value="1"/>
</dbReference>
<evidence type="ECO:0000313" key="7">
    <source>
        <dbReference type="Proteomes" id="UP000663879"/>
    </source>
</evidence>
<comment type="subcellular location">
    <subcellularLocation>
        <location evidence="1">Endoplasmic reticulum</location>
    </subcellularLocation>
</comment>
<evidence type="ECO:0000313" key="6">
    <source>
        <dbReference type="EMBL" id="CAF1069023.1"/>
    </source>
</evidence>
<dbReference type="OrthoDB" id="5865932at2759"/>
<dbReference type="GO" id="GO:0005548">
    <property type="term" value="F:phospholipid transporter activity"/>
    <property type="evidence" value="ECO:0007669"/>
    <property type="project" value="InterPro"/>
</dbReference>
<evidence type="ECO:0000256" key="1">
    <source>
        <dbReference type="ARBA" id="ARBA00004240"/>
    </source>
</evidence>
<reference evidence="6" key="1">
    <citation type="submission" date="2021-02" db="EMBL/GenBank/DDBJ databases">
        <authorList>
            <person name="Nowell W R."/>
        </authorList>
    </citation>
    <scope>NUCLEOTIDE SEQUENCE</scope>
    <source>
        <strain evidence="6">Ploen Becks lab</strain>
    </source>
</reference>
<gene>
    <name evidence="6" type="ORF">OXX778_LOCUS19641</name>
</gene>
<dbReference type="EMBL" id="CAJNOC010006059">
    <property type="protein sequence ID" value="CAF1069023.1"/>
    <property type="molecule type" value="Genomic_DNA"/>
</dbReference>
<dbReference type="PANTHER" id="PTHR13024">
    <property type="entry name" value="MICROSOMAL TRIGLYCERIDE TRANSFER PROTEIN, LARGE SUBUNIT"/>
    <property type="match status" value="1"/>
</dbReference>
<evidence type="ECO:0000256" key="3">
    <source>
        <dbReference type="ARBA" id="ARBA00022729"/>
    </source>
</evidence>
<name>A0A814LPG9_9BILA</name>
<proteinExistence type="predicted"/>
<dbReference type="Gene3D" id="2.30.230.10">
    <property type="entry name" value="Lipovitellin, beta-sheet shell regions, chain A"/>
    <property type="match status" value="1"/>
</dbReference>
<keyword evidence="2" id="KW-0813">Transport</keyword>
<dbReference type="GO" id="GO:0005794">
    <property type="term" value="C:Golgi apparatus"/>
    <property type="evidence" value="ECO:0007669"/>
    <property type="project" value="TreeGrafter"/>
</dbReference>
<dbReference type="GO" id="GO:0008289">
    <property type="term" value="F:lipid binding"/>
    <property type="evidence" value="ECO:0007669"/>
    <property type="project" value="InterPro"/>
</dbReference>
<dbReference type="SUPFAM" id="SSF56968">
    <property type="entry name" value="Lipovitellin-phosvitin complex, beta-sheet shell regions"/>
    <property type="match status" value="1"/>
</dbReference>
<feature type="non-terminal residue" evidence="6">
    <location>
        <position position="812"/>
    </location>
</feature>
<dbReference type="PANTHER" id="PTHR13024:SF0">
    <property type="entry name" value="MICROSOMAL TRIACYLGLYCEROL TRANSFER PROTEIN"/>
    <property type="match status" value="1"/>
</dbReference>